<dbReference type="InterPro" id="IPR000873">
    <property type="entry name" value="AMP-dep_synth/lig_dom"/>
</dbReference>
<dbReference type="PANTHER" id="PTHR43201">
    <property type="entry name" value="ACYL-COA SYNTHETASE"/>
    <property type="match status" value="1"/>
</dbReference>
<dbReference type="PANTHER" id="PTHR43201:SF5">
    <property type="entry name" value="MEDIUM-CHAIN ACYL-COA LIGASE ACSF2, MITOCHONDRIAL"/>
    <property type="match status" value="1"/>
</dbReference>
<comment type="caution">
    <text evidence="9">The sequence shown here is derived from an EMBL/GenBank/DDBJ whole genome shotgun (WGS) entry which is preliminary data.</text>
</comment>
<dbReference type="AlphaFoldDB" id="A0AAN7ZFJ5"/>
<dbReference type="Gene3D" id="3.40.50.12780">
    <property type="entry name" value="N-terminal domain of ligase-like"/>
    <property type="match status" value="1"/>
</dbReference>
<proteinExistence type="inferred from homology"/>
<evidence type="ECO:0000256" key="6">
    <source>
        <dbReference type="ARBA" id="ARBA00047319"/>
    </source>
</evidence>
<dbReference type="EMBL" id="JAVRBK010000035">
    <property type="protein sequence ID" value="KAK5637853.1"/>
    <property type="molecule type" value="Genomic_DNA"/>
</dbReference>
<organism evidence="9 10">
    <name type="scientific">Pyrocoelia pectoralis</name>
    <dbReference type="NCBI Taxonomy" id="417401"/>
    <lineage>
        <taxon>Eukaryota</taxon>
        <taxon>Metazoa</taxon>
        <taxon>Ecdysozoa</taxon>
        <taxon>Arthropoda</taxon>
        <taxon>Hexapoda</taxon>
        <taxon>Insecta</taxon>
        <taxon>Pterygota</taxon>
        <taxon>Neoptera</taxon>
        <taxon>Endopterygota</taxon>
        <taxon>Coleoptera</taxon>
        <taxon>Polyphaga</taxon>
        <taxon>Elateriformia</taxon>
        <taxon>Elateroidea</taxon>
        <taxon>Lampyridae</taxon>
        <taxon>Lampyrinae</taxon>
        <taxon>Pyrocoelia</taxon>
    </lineage>
</organism>
<dbReference type="GO" id="GO:0031956">
    <property type="term" value="F:medium-chain fatty acid-CoA ligase activity"/>
    <property type="evidence" value="ECO:0007669"/>
    <property type="project" value="UniProtKB-EC"/>
</dbReference>
<evidence type="ECO:0000256" key="4">
    <source>
        <dbReference type="ARBA" id="ARBA00039009"/>
    </source>
</evidence>
<dbReference type="GO" id="GO:0006631">
    <property type="term" value="P:fatty acid metabolic process"/>
    <property type="evidence" value="ECO:0007669"/>
    <property type="project" value="TreeGrafter"/>
</dbReference>
<dbReference type="SUPFAM" id="SSF56801">
    <property type="entry name" value="Acetyl-CoA synthetase-like"/>
    <property type="match status" value="1"/>
</dbReference>
<dbReference type="InterPro" id="IPR042099">
    <property type="entry name" value="ANL_N_sf"/>
</dbReference>
<comment type="similarity">
    <text evidence="1">Belongs to the ATP-dependent AMP-binding enzyme family.</text>
</comment>
<sequence>MIASFFINVITSAVDPTLSSSDITFLLKQTKPKVIFVALDAVTTIEAVIDNLDYALTVVVFGETQKYIAFSDILASYGDEIENFKPSTAENLREIALICFSSGTSGLPKPAAHSHYGLMYSYANNVHSAYNFGLSFGFYSPYWTLFSHGLGTCVSQGTTRLILPKFDASNPWEPFHHEVTTSVLNVYQAIKLLSVKKPEGLNTSSLSTLVLTGGIISNDQLLKVKDLFPGTLICNVYGQSEVAGYLTQFRLSSLSDLEIFCKKVWFGWYWTARKFV</sequence>
<evidence type="ECO:0000259" key="8">
    <source>
        <dbReference type="Pfam" id="PF00501"/>
    </source>
</evidence>
<comment type="catalytic activity">
    <reaction evidence="6">
        <text>octanoate + ATP + CoA = octanoyl-CoA + AMP + diphosphate</text>
        <dbReference type="Rhea" id="RHEA:33631"/>
        <dbReference type="ChEBI" id="CHEBI:25646"/>
        <dbReference type="ChEBI" id="CHEBI:30616"/>
        <dbReference type="ChEBI" id="CHEBI:33019"/>
        <dbReference type="ChEBI" id="CHEBI:57287"/>
        <dbReference type="ChEBI" id="CHEBI:57386"/>
        <dbReference type="ChEBI" id="CHEBI:456215"/>
    </reaction>
</comment>
<evidence type="ECO:0000256" key="3">
    <source>
        <dbReference type="ARBA" id="ARBA00037247"/>
    </source>
</evidence>
<dbReference type="PROSITE" id="PS00455">
    <property type="entry name" value="AMP_BINDING"/>
    <property type="match status" value="1"/>
</dbReference>
<gene>
    <name evidence="9" type="ORF">RI129_000151</name>
</gene>
<dbReference type="Proteomes" id="UP001329430">
    <property type="component" value="Unassembled WGS sequence"/>
</dbReference>
<protein>
    <recommendedName>
        <fullName evidence="5">Medium-chain acyl-CoA ligase ACSF2, mitochondrial</fullName>
        <ecNumber evidence="4">6.2.1.2</ecNumber>
    </recommendedName>
</protein>
<evidence type="ECO:0000256" key="7">
    <source>
        <dbReference type="ARBA" id="ARBA00048277"/>
    </source>
</evidence>
<evidence type="ECO:0000256" key="1">
    <source>
        <dbReference type="ARBA" id="ARBA00006432"/>
    </source>
</evidence>
<dbReference type="Pfam" id="PF00501">
    <property type="entry name" value="AMP-binding"/>
    <property type="match status" value="1"/>
</dbReference>
<evidence type="ECO:0000256" key="2">
    <source>
        <dbReference type="ARBA" id="ARBA00022598"/>
    </source>
</evidence>
<name>A0AAN7ZFJ5_9COLE</name>
<feature type="domain" description="AMP-dependent synthetase/ligase" evidence="8">
    <location>
        <begin position="1"/>
        <end position="247"/>
    </location>
</feature>
<comment type="function">
    <text evidence="3">Acyl-CoA synthases catalyze the initial reaction in fatty acid metabolism, by forming a thioester with CoA. Has some preference toward medium-chain substrates. Plays a role in adipocyte differentiation.</text>
</comment>
<evidence type="ECO:0000256" key="5">
    <source>
        <dbReference type="ARBA" id="ARBA00039638"/>
    </source>
</evidence>
<evidence type="ECO:0000313" key="10">
    <source>
        <dbReference type="Proteomes" id="UP001329430"/>
    </source>
</evidence>
<keyword evidence="10" id="KW-1185">Reference proteome</keyword>
<keyword evidence="2" id="KW-0436">Ligase</keyword>
<comment type="catalytic activity">
    <reaction evidence="7">
        <text>a medium-chain fatty acid + ATP + CoA = a medium-chain fatty acyl-CoA + AMP + diphosphate</text>
        <dbReference type="Rhea" id="RHEA:48340"/>
        <dbReference type="ChEBI" id="CHEBI:30616"/>
        <dbReference type="ChEBI" id="CHEBI:33019"/>
        <dbReference type="ChEBI" id="CHEBI:57287"/>
        <dbReference type="ChEBI" id="CHEBI:59558"/>
        <dbReference type="ChEBI" id="CHEBI:90546"/>
        <dbReference type="ChEBI" id="CHEBI:456215"/>
        <dbReference type="EC" id="6.2.1.2"/>
    </reaction>
</comment>
<dbReference type="EC" id="6.2.1.2" evidence="4"/>
<reference evidence="9 10" key="1">
    <citation type="journal article" date="2024" name="Insects">
        <title>An Improved Chromosome-Level Genome Assembly of the Firefly Pyrocoelia pectoralis.</title>
        <authorList>
            <person name="Fu X."/>
            <person name="Meyer-Rochow V.B."/>
            <person name="Ballantyne L."/>
            <person name="Zhu X."/>
        </authorList>
    </citation>
    <scope>NUCLEOTIDE SEQUENCE [LARGE SCALE GENOMIC DNA]</scope>
    <source>
        <strain evidence="9">XCY_ONT2</strain>
    </source>
</reference>
<evidence type="ECO:0000313" key="9">
    <source>
        <dbReference type="EMBL" id="KAK5637853.1"/>
    </source>
</evidence>
<dbReference type="InterPro" id="IPR020845">
    <property type="entry name" value="AMP-binding_CS"/>
</dbReference>
<accession>A0AAN7ZFJ5</accession>